<evidence type="ECO:0000259" key="5">
    <source>
        <dbReference type="Pfam" id="PF04198"/>
    </source>
</evidence>
<evidence type="ECO:0000256" key="4">
    <source>
        <dbReference type="ARBA" id="ARBA00023163"/>
    </source>
</evidence>
<keyword evidence="7" id="KW-1185">Reference proteome</keyword>
<dbReference type="AlphaFoldDB" id="A0A6C7ED87"/>
<evidence type="ECO:0000313" key="6">
    <source>
        <dbReference type="EMBL" id="BAN04330.1"/>
    </source>
</evidence>
<sequence length="319" mass="34078">MNSTNTQPGDRETLVRVAWYYYRDNLTQAQIAKRLHVSRATAGRLLDRARQTGVVTIEIDTSGVGGLELAESICARYGLDDVVIIPQDEPSMSGQATNSRLALEAAHYLSRYLKPGATIGVGWGDTVMRAMQVLKREAFRDASLVTLTGGIDAYTPKVTGIGNAALSDFIRFIPSPFLASSPEAASMLRRERAVTDVIELAKTADASLIGIGAVDRNATILQNGIVSDEQLTTLRDHGAVGDILGEWYDPAGRVIDGEFQQLRIGVAVSDLQSMSNVIAVAGGMDKLEAIRAALNGGCVNALITSEDVARGLLLPARHG</sequence>
<proteinExistence type="inferred from homology"/>
<dbReference type="InterPro" id="IPR051054">
    <property type="entry name" value="SorC_transcr_regulators"/>
</dbReference>
<keyword evidence="3" id="KW-0238">DNA-binding</keyword>
<dbReference type="Pfam" id="PF04198">
    <property type="entry name" value="Sugar-bind"/>
    <property type="match status" value="1"/>
</dbReference>
<evidence type="ECO:0000256" key="1">
    <source>
        <dbReference type="ARBA" id="ARBA00010466"/>
    </source>
</evidence>
<keyword evidence="2" id="KW-0805">Transcription regulation</keyword>
<protein>
    <submittedName>
        <fullName evidence="6">Putative SorC family transcriptional regulator</fullName>
    </submittedName>
</protein>
<dbReference type="GO" id="GO:0030246">
    <property type="term" value="F:carbohydrate binding"/>
    <property type="evidence" value="ECO:0007669"/>
    <property type="project" value="InterPro"/>
</dbReference>
<name>A0A6C7ED87_ILUCY</name>
<evidence type="ECO:0000313" key="7">
    <source>
        <dbReference type="Proteomes" id="UP000011863"/>
    </source>
</evidence>
<dbReference type="PANTHER" id="PTHR34294:SF1">
    <property type="entry name" value="TRANSCRIPTIONAL REGULATOR LSRR"/>
    <property type="match status" value="1"/>
</dbReference>
<dbReference type="Gene3D" id="3.40.50.1360">
    <property type="match status" value="1"/>
</dbReference>
<organism evidence="6 7">
    <name type="scientific">Ilumatobacter coccineus (strain NBRC 103263 / KCTC 29153 / YM16-304)</name>
    <dbReference type="NCBI Taxonomy" id="1313172"/>
    <lineage>
        <taxon>Bacteria</taxon>
        <taxon>Bacillati</taxon>
        <taxon>Actinomycetota</taxon>
        <taxon>Acidimicrobiia</taxon>
        <taxon>Acidimicrobiales</taxon>
        <taxon>Ilumatobacteraceae</taxon>
        <taxon>Ilumatobacter</taxon>
    </lineage>
</organism>
<dbReference type="PANTHER" id="PTHR34294">
    <property type="entry name" value="TRANSCRIPTIONAL REGULATOR-RELATED"/>
    <property type="match status" value="1"/>
</dbReference>
<dbReference type="InterPro" id="IPR007324">
    <property type="entry name" value="Sugar-bd_dom_put"/>
</dbReference>
<dbReference type="SUPFAM" id="SSF100950">
    <property type="entry name" value="NagB/RpiA/CoA transferase-like"/>
    <property type="match status" value="1"/>
</dbReference>
<evidence type="ECO:0000256" key="3">
    <source>
        <dbReference type="ARBA" id="ARBA00023125"/>
    </source>
</evidence>
<dbReference type="EMBL" id="AP012057">
    <property type="protein sequence ID" value="BAN04330.1"/>
    <property type="molecule type" value="Genomic_DNA"/>
</dbReference>
<dbReference type="Gene3D" id="1.10.10.10">
    <property type="entry name" value="Winged helix-like DNA-binding domain superfamily/Winged helix DNA-binding domain"/>
    <property type="match status" value="1"/>
</dbReference>
<dbReference type="InterPro" id="IPR037171">
    <property type="entry name" value="NagB/RpiA_transferase-like"/>
</dbReference>
<gene>
    <name evidence="6" type="ORF">YM304_40160</name>
</gene>
<feature type="domain" description="Sugar-binding" evidence="5">
    <location>
        <begin position="67"/>
        <end position="313"/>
    </location>
</feature>
<accession>A0A6C7ED87</accession>
<keyword evidence="4" id="KW-0804">Transcription</keyword>
<evidence type="ECO:0000256" key="2">
    <source>
        <dbReference type="ARBA" id="ARBA00023015"/>
    </source>
</evidence>
<dbReference type="InterPro" id="IPR036388">
    <property type="entry name" value="WH-like_DNA-bd_sf"/>
</dbReference>
<comment type="similarity">
    <text evidence="1">Belongs to the SorC transcriptional regulatory family.</text>
</comment>
<reference evidence="6 7" key="1">
    <citation type="journal article" date="2013" name="Int. J. Syst. Evol. Microbiol.">
        <title>Ilumatobacter nonamiense sp. nov. and Ilumatobacter coccineum sp. nov., isolated from seashore sand.</title>
        <authorList>
            <person name="Matsumoto A."/>
            <person name="Kasai H."/>
            <person name="Matsuo Y."/>
            <person name="Shizuri Y."/>
            <person name="Ichikawa N."/>
            <person name="Fujita N."/>
            <person name="Omura S."/>
            <person name="Takahashi Y."/>
        </authorList>
    </citation>
    <scope>NUCLEOTIDE SEQUENCE [LARGE SCALE GENOMIC DNA]</scope>
    <source>
        <strain evidence="7">NBRC 103263 / KCTC 29153 / YM16-304</strain>
    </source>
</reference>
<dbReference type="KEGG" id="aym:YM304_40160"/>
<dbReference type="Proteomes" id="UP000011863">
    <property type="component" value="Chromosome"/>
</dbReference>
<dbReference type="GO" id="GO:0003677">
    <property type="term" value="F:DNA binding"/>
    <property type="evidence" value="ECO:0007669"/>
    <property type="project" value="UniProtKB-KW"/>
</dbReference>